<accession>E6ZTU2</accession>
<keyword evidence="1" id="KW-0732">Signal</keyword>
<dbReference type="eggNOG" id="ENOG502RE7F">
    <property type="taxonomic scope" value="Eukaryota"/>
</dbReference>
<sequence>MRLVLLAIAQLSFLAILGSALPAGPNFKLFGQVIASASERGSDAEAGLHDEFWPRSSSHYSPPASDPPEIDVTPPHRTSNLAAFHHGPALGSPNYGLPLSSPRHYADSAAPYHDSPLSAPLGDVAAPGGSHLAIPVQEELHSTVSKRIDRPIPHWLRDRHRDNLIGLPTKITFIRSPWLRIIYDQLLSSLPGSGRTESVSEVTLSDESMAQLLSRKGPIFRANGKVYSLQVPIAWLEAARVPAPLQLLVRFHRNIKWGQGSQGRTVTFWSTADRGSELALLGIFHVSGHSFAKNLEESTEIQTFRVSKEFQRYHNGIDWVISMTEERYFLTPEPPQKKPL</sequence>
<dbReference type="HOGENOM" id="CLU_816772_0_0_1"/>
<name>E6ZTU2_SPORE</name>
<dbReference type="VEuPathDB" id="FungiDB:sr10317"/>
<dbReference type="AlphaFoldDB" id="E6ZTU2"/>
<gene>
    <name evidence="2" type="ORF">sr10317</name>
</gene>
<dbReference type="Proteomes" id="UP000008867">
    <property type="component" value="Chromosome 2"/>
</dbReference>
<feature type="chain" id="PRO_5003216911" evidence="1">
    <location>
        <begin position="21"/>
        <end position="340"/>
    </location>
</feature>
<reference evidence="2 3" key="1">
    <citation type="journal article" date="2010" name="Science">
        <title>Pathogenicity determinants in smut fungi revealed by genome comparison.</title>
        <authorList>
            <person name="Schirawski J."/>
            <person name="Mannhaupt G."/>
            <person name="Muench K."/>
            <person name="Brefort T."/>
            <person name="Schipper K."/>
            <person name="Doehlemann G."/>
            <person name="Di Stasio M."/>
            <person name="Roessel N."/>
            <person name="Mendoza-Mendoza A."/>
            <person name="Pester D."/>
            <person name="Mueller O."/>
            <person name="Winterberg B."/>
            <person name="Meyer E."/>
            <person name="Ghareeb H."/>
            <person name="Wollenberg T."/>
            <person name="Muensterkoetter M."/>
            <person name="Wong P."/>
            <person name="Walter M."/>
            <person name="Stukenbrock E."/>
            <person name="Gueldener U."/>
            <person name="Kahmann R."/>
        </authorList>
    </citation>
    <scope>NUCLEOTIDE SEQUENCE [LARGE SCALE GENOMIC DNA]</scope>
    <source>
        <strain evidence="3">SRZ2</strain>
    </source>
</reference>
<proteinExistence type="predicted"/>
<keyword evidence="3" id="KW-1185">Reference proteome</keyword>
<dbReference type="EMBL" id="FQ311441">
    <property type="protein sequence ID" value="CBQ70649.1"/>
    <property type="molecule type" value="Genomic_DNA"/>
</dbReference>
<organism evidence="2 3">
    <name type="scientific">Sporisorium reilianum (strain SRZ2)</name>
    <name type="common">Maize head smut fungus</name>
    <dbReference type="NCBI Taxonomy" id="999809"/>
    <lineage>
        <taxon>Eukaryota</taxon>
        <taxon>Fungi</taxon>
        <taxon>Dikarya</taxon>
        <taxon>Basidiomycota</taxon>
        <taxon>Ustilaginomycotina</taxon>
        <taxon>Ustilaginomycetes</taxon>
        <taxon>Ustilaginales</taxon>
        <taxon>Ustilaginaceae</taxon>
        <taxon>Sporisorium</taxon>
    </lineage>
</organism>
<dbReference type="OrthoDB" id="2557790at2759"/>
<evidence type="ECO:0000313" key="3">
    <source>
        <dbReference type="Proteomes" id="UP000008867"/>
    </source>
</evidence>
<protein>
    <submittedName>
        <fullName evidence="2">Conserved hypothetical Ustilaginaceae-specific protein</fullName>
    </submittedName>
</protein>
<evidence type="ECO:0000313" key="2">
    <source>
        <dbReference type="EMBL" id="CBQ70649.1"/>
    </source>
</evidence>
<feature type="signal peptide" evidence="1">
    <location>
        <begin position="1"/>
        <end position="20"/>
    </location>
</feature>
<evidence type="ECO:0000256" key="1">
    <source>
        <dbReference type="SAM" id="SignalP"/>
    </source>
</evidence>